<name>A0A6H0KSQ0_9BACE</name>
<evidence type="ECO:0008006" key="4">
    <source>
        <dbReference type="Google" id="ProtNLM"/>
    </source>
</evidence>
<dbReference type="InterPro" id="IPR042278">
    <property type="entry name" value="Mfa-like_1_N"/>
</dbReference>
<dbReference type="EMBL" id="CP050831">
    <property type="protein sequence ID" value="QIU95457.1"/>
    <property type="molecule type" value="Genomic_DNA"/>
</dbReference>
<organism evidence="2 3">
    <name type="scientific">Bacteroides faecium</name>
    <dbReference type="NCBI Taxonomy" id="2715212"/>
    <lineage>
        <taxon>Bacteria</taxon>
        <taxon>Pseudomonadati</taxon>
        <taxon>Bacteroidota</taxon>
        <taxon>Bacteroidia</taxon>
        <taxon>Bacteroidales</taxon>
        <taxon>Bacteroidaceae</taxon>
        <taxon>Bacteroides</taxon>
    </lineage>
</organism>
<proteinExistence type="predicted"/>
<accession>A0A6H0KSQ0</accession>
<dbReference type="Pfam" id="PF13149">
    <property type="entry name" value="Mfa_like_1"/>
    <property type="match status" value="1"/>
</dbReference>
<evidence type="ECO:0000313" key="2">
    <source>
        <dbReference type="EMBL" id="QIU95457.1"/>
    </source>
</evidence>
<feature type="compositionally biased region" description="Polar residues" evidence="1">
    <location>
        <begin position="66"/>
        <end position="81"/>
    </location>
</feature>
<evidence type="ECO:0000256" key="1">
    <source>
        <dbReference type="SAM" id="MobiDB-lite"/>
    </source>
</evidence>
<dbReference type="AlphaFoldDB" id="A0A6H0KSQ0"/>
<dbReference type="CDD" id="cd13120">
    <property type="entry name" value="BF2867_like_N"/>
    <property type="match status" value="1"/>
</dbReference>
<dbReference type="InterPro" id="IPR025049">
    <property type="entry name" value="Mfa-like_1"/>
</dbReference>
<protein>
    <recommendedName>
        <fullName evidence="4">DUF1566 domain-containing protein</fullName>
    </recommendedName>
</protein>
<keyword evidence="3" id="KW-1185">Reference proteome</keyword>
<dbReference type="Gene3D" id="2.60.40.2620">
    <property type="entry name" value="Fimbrillin-like"/>
    <property type="match status" value="1"/>
</dbReference>
<gene>
    <name evidence="2" type="ORF">BacF7301_15440</name>
</gene>
<reference evidence="2 3" key="1">
    <citation type="submission" date="2020-03" db="EMBL/GenBank/DDBJ databases">
        <title>Genomic analysis of Bacteroides faecium CBA7301.</title>
        <authorList>
            <person name="Kim J."/>
            <person name="Roh S.W."/>
        </authorList>
    </citation>
    <scope>NUCLEOTIDE SEQUENCE [LARGE SCALE GENOMIC DNA]</scope>
    <source>
        <strain evidence="2 3">CBA7301</strain>
    </source>
</reference>
<feature type="region of interest" description="Disordered" evidence="1">
    <location>
        <begin position="60"/>
        <end position="81"/>
    </location>
</feature>
<dbReference type="Proteomes" id="UP000501780">
    <property type="component" value="Chromosome"/>
</dbReference>
<sequence length="543" mass="59304">MFLSEYPSLSLFRKHGLGTFLSLLLLSACSPDNDALPGDGGGNTSSAELRIEVSASDFATTRGDVGNSNGSNNTATRATDNGNITSFENGDCIGIIVLDNSNNVLSDNIPYKYNGNAWSFDATNSEGKTAIYYDNKAVNLTYLAYFPYSKEANGVTDIAGLKEKFPPQYDQRTKAAYRASDLLVWSKTFSGTPSKTLAIAFTHAYSSLSLSPSIKCKINGAETSYVPSSVSDASFTIGTEPLLPYCADDGRHRIIVSPQTTDARWLCAYGGAMHSGTMGSTELSANTRYTLAPILDIGTYSLDNACVGDFYCRADDGTGYLVPGEAVSIINLSSCVGLVFYVGRHPDDKTDYSTTKIGQKQCHGYVMALTDVNTGSNDRLRWEYRSSDNKYNQQVGTSTSDSDWNGYSNTQAIKQYVAENSGGWAITDFPAANGCLLYGTDQSLYGWQTVYAAPTNSSGWFLPSAGQLSYLYENRSDLAARIQALGSKLESSYIKWFSTIWYYWSSSEYSDYSSSAYRVDFYGGYVDWYGKDRTYDVRAVSAF</sequence>
<dbReference type="KEGG" id="bfc:BacF7301_15440"/>
<evidence type="ECO:0000313" key="3">
    <source>
        <dbReference type="Proteomes" id="UP000501780"/>
    </source>
</evidence>
<dbReference type="RefSeq" id="WP_167964151.1">
    <property type="nucleotide sequence ID" value="NZ_CP050831.1"/>
</dbReference>